<keyword evidence="1" id="KW-0677">Repeat</keyword>
<feature type="signal peptide" evidence="2">
    <location>
        <begin position="1"/>
        <end position="21"/>
    </location>
</feature>
<evidence type="ECO:0000259" key="3">
    <source>
        <dbReference type="PROSITE" id="PS51272"/>
    </source>
</evidence>
<proteinExistence type="predicted"/>
<gene>
    <name evidence="4" type="ORF">B5F17_09480</name>
</gene>
<dbReference type="InterPro" id="IPR001119">
    <property type="entry name" value="SLH_dom"/>
</dbReference>
<feature type="domain" description="SLH" evidence="3">
    <location>
        <begin position="74"/>
        <end position="137"/>
    </location>
</feature>
<dbReference type="PROSITE" id="PS51272">
    <property type="entry name" value="SLH"/>
    <property type="match status" value="1"/>
</dbReference>
<evidence type="ECO:0000256" key="1">
    <source>
        <dbReference type="ARBA" id="ARBA00022737"/>
    </source>
</evidence>
<dbReference type="EMBL" id="NFKK01000010">
    <property type="protein sequence ID" value="OUP52479.1"/>
    <property type="molecule type" value="Genomic_DNA"/>
</dbReference>
<organism evidence="4 5">
    <name type="scientific">Butyricicoccus pullicaecorum</name>
    <dbReference type="NCBI Taxonomy" id="501571"/>
    <lineage>
        <taxon>Bacteria</taxon>
        <taxon>Bacillati</taxon>
        <taxon>Bacillota</taxon>
        <taxon>Clostridia</taxon>
        <taxon>Eubacteriales</taxon>
        <taxon>Butyricicoccaceae</taxon>
        <taxon>Butyricicoccus</taxon>
    </lineage>
</organism>
<dbReference type="RefSeq" id="WP_087373368.1">
    <property type="nucleotide sequence ID" value="NZ_NFKK01000010.1"/>
</dbReference>
<protein>
    <recommendedName>
        <fullName evidence="3">SLH domain-containing protein</fullName>
    </recommendedName>
</protein>
<evidence type="ECO:0000313" key="4">
    <source>
        <dbReference type="EMBL" id="OUP52479.1"/>
    </source>
</evidence>
<sequence>MKRTLGIAILSALILAGTATAATEIQQQDAVFLNELGLFQGTEQGYELDRTMTRTEGAVMLVRLLGGEAEAKVSTYQTPFADVPDWAQPYVGWLYENKLTNGTSKTTYSPNEPMCFEQYAWFTGRAAGFTDNDVAAGKTPLSAEVYRREYGNDITRGQAVALSMDTLYAQMNGDTKTLADHLIAQEVFTQADWNRVKADFEHAKGIVQTPGAVSTSALPPCQFQTVDGVRYAIACAPDGAVISPAPVADVPDWTFHGGRTVYRSTDGALWTRIFQLPDNTPVRIGDVLAFDGTSLTFTVLADPGSTKYMNYVLQIEATPERATLVDLPGVTWKKEQSMRAIQAWLDENWP</sequence>
<keyword evidence="2" id="KW-0732">Signal</keyword>
<reference evidence="5" key="1">
    <citation type="submission" date="2017-04" db="EMBL/GenBank/DDBJ databases">
        <title>Function of individual gut microbiota members based on whole genome sequencing of pure cultures obtained from chicken caecum.</title>
        <authorList>
            <person name="Medvecky M."/>
            <person name="Cejkova D."/>
            <person name="Polansky O."/>
            <person name="Karasova D."/>
            <person name="Kubasova T."/>
            <person name="Cizek A."/>
            <person name="Rychlik I."/>
        </authorList>
    </citation>
    <scope>NUCLEOTIDE SEQUENCE [LARGE SCALE GENOMIC DNA]</scope>
    <source>
        <strain evidence="5">An180</strain>
    </source>
</reference>
<dbReference type="Proteomes" id="UP000195897">
    <property type="component" value="Unassembled WGS sequence"/>
</dbReference>
<dbReference type="AlphaFoldDB" id="A0A1Y4LAG1"/>
<evidence type="ECO:0000256" key="2">
    <source>
        <dbReference type="SAM" id="SignalP"/>
    </source>
</evidence>
<feature type="chain" id="PRO_5013096614" description="SLH domain-containing protein" evidence="2">
    <location>
        <begin position="22"/>
        <end position="350"/>
    </location>
</feature>
<dbReference type="Pfam" id="PF00395">
    <property type="entry name" value="SLH"/>
    <property type="match status" value="1"/>
</dbReference>
<comment type="caution">
    <text evidence="4">The sequence shown here is derived from an EMBL/GenBank/DDBJ whole genome shotgun (WGS) entry which is preliminary data.</text>
</comment>
<evidence type="ECO:0000313" key="5">
    <source>
        <dbReference type="Proteomes" id="UP000195897"/>
    </source>
</evidence>
<accession>A0A1Y4LAG1</accession>
<name>A0A1Y4LAG1_9FIRM</name>